<proteinExistence type="inferred from homology"/>
<name>E4XW80_OIKDI</name>
<dbReference type="PANTHER" id="PTHR12375">
    <property type="entry name" value="RNA-BINDING PROTEIN LUC7-RELATED"/>
    <property type="match status" value="1"/>
</dbReference>
<evidence type="ECO:0000313" key="4">
    <source>
        <dbReference type="Proteomes" id="UP000001307"/>
    </source>
</evidence>
<keyword evidence="4" id="KW-1185">Reference proteome</keyword>
<evidence type="ECO:0000256" key="1">
    <source>
        <dbReference type="ARBA" id="ARBA00005655"/>
    </source>
</evidence>
<sequence length="306" mass="36237">MATDYMRSMLNELMGSGRNDQNEDGEMPTTSTRFEDRDVCRPFLLKCCPHDVLTSTRADIGDCTLEHSLALRSDYERARQKNTSLMYEFDAHRALKKFIDETDERIETSKTKLAEKQADISKEIEEKANGVHEINEKIGKLLADAEKAGMEGEVGKSQEILRDVETLREEKRQAEQNYRNSMPSSLLQQQRLRVCEICSSYLGLHDNDRRLADHFGGKLHLGFIDLRKRLDDLKTFCEEHKEEFQNRKSSVSSEPQRARSRSRERKRERRSRSRSRSSDRHRRRRRSRSRDRSRDRYRRDRHRSRR</sequence>
<dbReference type="EMBL" id="FN653237">
    <property type="protein sequence ID" value="CBY13935.1"/>
    <property type="molecule type" value="Genomic_DNA"/>
</dbReference>
<dbReference type="InParanoid" id="E4XW80"/>
<reference evidence="3" key="1">
    <citation type="journal article" date="2010" name="Science">
        <title>Plasticity of animal genome architecture unmasked by rapid evolution of a pelagic tunicate.</title>
        <authorList>
            <person name="Denoeud F."/>
            <person name="Henriet S."/>
            <person name="Mungpakdee S."/>
            <person name="Aury J.M."/>
            <person name="Da Silva C."/>
            <person name="Brinkmann H."/>
            <person name="Mikhaleva J."/>
            <person name="Olsen L.C."/>
            <person name="Jubin C."/>
            <person name="Canestro C."/>
            <person name="Bouquet J.M."/>
            <person name="Danks G."/>
            <person name="Poulain J."/>
            <person name="Campsteijn C."/>
            <person name="Adamski M."/>
            <person name="Cross I."/>
            <person name="Yadetie F."/>
            <person name="Muffato M."/>
            <person name="Louis A."/>
            <person name="Butcher S."/>
            <person name="Tsagkogeorga G."/>
            <person name="Konrad A."/>
            <person name="Singh S."/>
            <person name="Jensen M.F."/>
            <person name="Cong E.H."/>
            <person name="Eikeseth-Otteraa H."/>
            <person name="Noel B."/>
            <person name="Anthouard V."/>
            <person name="Porcel B.M."/>
            <person name="Kachouri-Lafond R."/>
            <person name="Nishino A."/>
            <person name="Ugolini M."/>
            <person name="Chourrout P."/>
            <person name="Nishida H."/>
            <person name="Aasland R."/>
            <person name="Huzurbazar S."/>
            <person name="Westhof E."/>
            <person name="Delsuc F."/>
            <person name="Lehrach H."/>
            <person name="Reinhardt R."/>
            <person name="Weissenbach J."/>
            <person name="Roy S.W."/>
            <person name="Artiguenave F."/>
            <person name="Postlethwait J.H."/>
            <person name="Manak J.R."/>
            <person name="Thompson E.M."/>
            <person name="Jaillon O."/>
            <person name="Du Pasquier L."/>
            <person name="Boudinot P."/>
            <person name="Liberles D.A."/>
            <person name="Volff J.N."/>
            <person name="Philippe H."/>
            <person name="Lenhard B."/>
            <person name="Roest Crollius H."/>
            <person name="Wincker P."/>
            <person name="Chourrout D."/>
        </authorList>
    </citation>
    <scope>NUCLEOTIDE SEQUENCE [LARGE SCALE GENOMIC DNA]</scope>
</reference>
<feature type="region of interest" description="Disordered" evidence="2">
    <location>
        <begin position="242"/>
        <end position="306"/>
    </location>
</feature>
<accession>E4XW80</accession>
<dbReference type="AlphaFoldDB" id="E4XW80"/>
<evidence type="ECO:0000256" key="2">
    <source>
        <dbReference type="SAM" id="MobiDB-lite"/>
    </source>
</evidence>
<organism evidence="3">
    <name type="scientific">Oikopleura dioica</name>
    <name type="common">Tunicate</name>
    <dbReference type="NCBI Taxonomy" id="34765"/>
    <lineage>
        <taxon>Eukaryota</taxon>
        <taxon>Metazoa</taxon>
        <taxon>Chordata</taxon>
        <taxon>Tunicata</taxon>
        <taxon>Appendicularia</taxon>
        <taxon>Copelata</taxon>
        <taxon>Oikopleuridae</taxon>
        <taxon>Oikopleura</taxon>
    </lineage>
</organism>
<dbReference type="OrthoDB" id="153872at2759"/>
<dbReference type="GO" id="GO:0005685">
    <property type="term" value="C:U1 snRNP"/>
    <property type="evidence" value="ECO:0007669"/>
    <property type="project" value="InterPro"/>
</dbReference>
<comment type="similarity">
    <text evidence="1">Belongs to the Luc7 family.</text>
</comment>
<dbReference type="GO" id="GO:0003729">
    <property type="term" value="F:mRNA binding"/>
    <property type="evidence" value="ECO:0007669"/>
    <property type="project" value="InterPro"/>
</dbReference>
<dbReference type="Pfam" id="PF03194">
    <property type="entry name" value="LUC7"/>
    <property type="match status" value="1"/>
</dbReference>
<feature type="compositionally biased region" description="Basic residues" evidence="2">
    <location>
        <begin position="258"/>
        <end position="289"/>
    </location>
</feature>
<evidence type="ECO:0000313" key="3">
    <source>
        <dbReference type="EMBL" id="CBY13935.1"/>
    </source>
</evidence>
<feature type="region of interest" description="Disordered" evidence="2">
    <location>
        <begin position="14"/>
        <end position="33"/>
    </location>
</feature>
<protein>
    <recommendedName>
        <fullName evidence="5">LUC7-like protein</fullName>
    </recommendedName>
</protein>
<dbReference type="InterPro" id="IPR004882">
    <property type="entry name" value="Luc7-rel"/>
</dbReference>
<evidence type="ECO:0008006" key="5">
    <source>
        <dbReference type="Google" id="ProtNLM"/>
    </source>
</evidence>
<dbReference type="Proteomes" id="UP000001307">
    <property type="component" value="Unassembled WGS sequence"/>
</dbReference>
<dbReference type="GO" id="GO:0006376">
    <property type="term" value="P:mRNA splice site recognition"/>
    <property type="evidence" value="ECO:0007669"/>
    <property type="project" value="InterPro"/>
</dbReference>
<gene>
    <name evidence="3" type="ORF">GSOID_T00006896001</name>
</gene>